<dbReference type="AlphaFoldDB" id="A0A3N2RS06"/>
<gene>
    <name evidence="2" type="ORF">EB837_22770</name>
</gene>
<dbReference type="OrthoDB" id="9803010at2"/>
<dbReference type="InterPro" id="IPR001509">
    <property type="entry name" value="Epimerase_deHydtase"/>
</dbReference>
<dbReference type="EMBL" id="RHFN01000034">
    <property type="protein sequence ID" value="ROU10143.1"/>
    <property type="molecule type" value="Genomic_DNA"/>
</dbReference>
<dbReference type="InterPro" id="IPR036291">
    <property type="entry name" value="NAD(P)-bd_dom_sf"/>
</dbReference>
<dbReference type="Proteomes" id="UP000268051">
    <property type="component" value="Unassembled WGS sequence"/>
</dbReference>
<dbReference type="SUPFAM" id="SSF51735">
    <property type="entry name" value="NAD(P)-binding Rossmann-fold domains"/>
    <property type="match status" value="1"/>
</dbReference>
<dbReference type="InterPro" id="IPR050177">
    <property type="entry name" value="Lipid_A_modif_metabolic_enz"/>
</dbReference>
<proteinExistence type="predicted"/>
<dbReference type="PANTHER" id="PTHR43245">
    <property type="entry name" value="BIFUNCTIONAL POLYMYXIN RESISTANCE PROTEIN ARNA"/>
    <property type="match status" value="1"/>
</dbReference>
<reference evidence="2 3" key="1">
    <citation type="submission" date="2018-10" db="EMBL/GenBank/DDBJ databases">
        <title>Horizontal transference of carbapenem resistance between Klebsiella pneumoniae and Kluyvera ascorbata during abdominal infection: a case report.</title>
        <authorList>
            <person name="Raro O.H.F."/>
            <person name="Lima-Morales D."/>
            <person name="Barth A.L."/>
            <person name="Paim T.G.S."/>
            <person name="Mott M.P."/>
            <person name="Riche C.V.W."/>
            <person name="Teixeira U.F."/>
            <person name="Waechter F."/>
            <person name="Dias C.A.G."/>
        </authorList>
    </citation>
    <scope>NUCLEOTIDE SEQUENCE [LARGE SCALE GENOMIC DNA]</scope>
    <source>
        <strain evidence="2 3">OT2</strain>
    </source>
</reference>
<dbReference type="Pfam" id="PF01370">
    <property type="entry name" value="Epimerase"/>
    <property type="match status" value="1"/>
</dbReference>
<dbReference type="Gene3D" id="3.40.50.720">
    <property type="entry name" value="NAD(P)-binding Rossmann-like Domain"/>
    <property type="match status" value="1"/>
</dbReference>
<comment type="caution">
    <text evidence="2">The sequence shown here is derived from an EMBL/GenBank/DDBJ whole genome shotgun (WGS) entry which is preliminary data.</text>
</comment>
<evidence type="ECO:0000259" key="1">
    <source>
        <dbReference type="Pfam" id="PF01370"/>
    </source>
</evidence>
<evidence type="ECO:0000313" key="3">
    <source>
        <dbReference type="Proteomes" id="UP000268051"/>
    </source>
</evidence>
<accession>A0A3N2RS06</accession>
<name>A0A3N2RS06_9ENTR</name>
<organism evidence="2 3">
    <name type="scientific">Kluyvera ascorbata</name>
    <dbReference type="NCBI Taxonomy" id="51288"/>
    <lineage>
        <taxon>Bacteria</taxon>
        <taxon>Pseudomonadati</taxon>
        <taxon>Pseudomonadota</taxon>
        <taxon>Gammaproteobacteria</taxon>
        <taxon>Enterobacterales</taxon>
        <taxon>Enterobacteriaceae</taxon>
        <taxon>Kluyvera</taxon>
    </lineage>
</organism>
<evidence type="ECO:0000313" key="2">
    <source>
        <dbReference type="EMBL" id="ROU10143.1"/>
    </source>
</evidence>
<protein>
    <submittedName>
        <fullName evidence="2">NAD-dependent epimerase/dehydratase family protein</fullName>
    </submittedName>
</protein>
<feature type="domain" description="NAD-dependent epimerase/dehydratase" evidence="1">
    <location>
        <begin position="28"/>
        <end position="273"/>
    </location>
</feature>
<sequence length="351" mass="38914">MKDYILVEDLNFIAEKVFKDNHFSNSTILITGATGLVGSLLVKSILYANDVLNTNIKVMASVRSLAKAKDIFADFASNSGLEFVTSDLLKPLEVESKIDFIIHTASITASKEMVENPTGVLLTAFESTKNLLEYVKHNKHCKMVYISSMEYYGQVADGFDDTTEDKLGYIDLSKVRSCYPESKRACEALCNAYAAQYDVNVCSARLAQTFGAGIPFSDNRVFAQFAKSAINNTDIVLHTTGESEGNYCYTADAVYAIFMLLVRGEKGHSYNVACNHSSIIGMAKLVADKIGHNKIKVDIQIPADISNYGYAPTVKLKLNSDKLKALGWKPSMDLENMFKRMVKSWEHANYK</sequence>